<dbReference type="InterPro" id="IPR000172">
    <property type="entry name" value="GMC_OxRdtase_N"/>
</dbReference>
<dbReference type="SUPFAM" id="SSF54373">
    <property type="entry name" value="FAD-linked reductases, C-terminal domain"/>
    <property type="match status" value="1"/>
</dbReference>
<reference evidence="6" key="1">
    <citation type="submission" date="2018-05" db="EMBL/GenBank/DDBJ databases">
        <authorList>
            <person name="Lanie J.A."/>
            <person name="Ng W.-L."/>
            <person name="Kazmierczak K.M."/>
            <person name="Andrzejewski T.M."/>
            <person name="Davidsen T.M."/>
            <person name="Wayne K.J."/>
            <person name="Tettelin H."/>
            <person name="Glass J.I."/>
            <person name="Rusch D."/>
            <person name="Podicherti R."/>
            <person name="Tsui H.-C.T."/>
            <person name="Winkler M.E."/>
        </authorList>
    </citation>
    <scope>NUCLEOTIDE SEQUENCE</scope>
</reference>
<dbReference type="Pfam" id="PF05199">
    <property type="entry name" value="GMC_oxred_C"/>
    <property type="match status" value="1"/>
</dbReference>
<name>A0A381R4D7_9ZZZZ</name>
<dbReference type="AlphaFoldDB" id="A0A381R4D7"/>
<dbReference type="SUPFAM" id="SSF51905">
    <property type="entry name" value="FAD/NAD(P)-binding domain"/>
    <property type="match status" value="1"/>
</dbReference>
<proteinExistence type="inferred from homology"/>
<evidence type="ECO:0000259" key="5">
    <source>
        <dbReference type="PROSITE" id="PS00624"/>
    </source>
</evidence>
<comment type="similarity">
    <text evidence="2">Belongs to the GMC oxidoreductase family.</text>
</comment>
<evidence type="ECO:0000313" key="6">
    <source>
        <dbReference type="EMBL" id="SUZ84423.1"/>
    </source>
</evidence>
<evidence type="ECO:0000256" key="2">
    <source>
        <dbReference type="ARBA" id="ARBA00010790"/>
    </source>
</evidence>
<dbReference type="GO" id="GO:0016614">
    <property type="term" value="F:oxidoreductase activity, acting on CH-OH group of donors"/>
    <property type="evidence" value="ECO:0007669"/>
    <property type="project" value="InterPro"/>
</dbReference>
<dbReference type="PIRSF" id="PIRSF000137">
    <property type="entry name" value="Alcohol_oxidase"/>
    <property type="match status" value="1"/>
</dbReference>
<evidence type="ECO:0000256" key="1">
    <source>
        <dbReference type="ARBA" id="ARBA00001974"/>
    </source>
</evidence>
<evidence type="ECO:0000256" key="4">
    <source>
        <dbReference type="ARBA" id="ARBA00022827"/>
    </source>
</evidence>
<dbReference type="InterPro" id="IPR036188">
    <property type="entry name" value="FAD/NAD-bd_sf"/>
</dbReference>
<keyword evidence="3" id="KW-0285">Flavoprotein</keyword>
<keyword evidence="4" id="KW-0274">FAD</keyword>
<protein>
    <recommendedName>
        <fullName evidence="5">Glucose-methanol-choline oxidoreductase N-terminal domain-containing protein</fullName>
    </recommendedName>
</protein>
<dbReference type="PROSITE" id="PS00624">
    <property type="entry name" value="GMC_OXRED_2"/>
    <property type="match status" value="1"/>
</dbReference>
<dbReference type="GO" id="GO:0050660">
    <property type="term" value="F:flavin adenine dinucleotide binding"/>
    <property type="evidence" value="ECO:0007669"/>
    <property type="project" value="InterPro"/>
</dbReference>
<evidence type="ECO:0000256" key="3">
    <source>
        <dbReference type="ARBA" id="ARBA00022630"/>
    </source>
</evidence>
<dbReference type="EMBL" id="UINC01001594">
    <property type="protein sequence ID" value="SUZ84423.1"/>
    <property type="molecule type" value="Genomic_DNA"/>
</dbReference>
<dbReference type="InterPro" id="IPR007867">
    <property type="entry name" value="GMC_OxRtase_C"/>
</dbReference>
<sequence length="438" mass="47776">MPLPRGKVTGGSSAVNTTIALRGIPEDFDEWDDCGNSEWAWEKVLPAFKRLERDLDFPHADYHGDAGPISIRRYPEAELLEQQQAFLESARSLGYPYCEDANAPDSAGAGPHPMNKLGRMRVSCAIGYLAPARARPNLTIEANTFVRRLIVDRDRCTGVEVERENGTIERVRGQSVVLSAGAIMSPAILKRSGIGPRRELEKFGIDVIRDANGVGGNLCDHPALAISCVAKDSAIIDTDQPLIQTILRYTAADSDKRNDLQIELLSFGGNREGNASFAIAAVLEYTFGRGELRLASADPHVAPIIENRFCEDDRDARRLASCFRDTLAFAEAPPLANMIEKLAFPNLDRGIDDESILKLCKERSGSGYHPCGTARMGPKENPDSVVNEFGQLHGLANVLVADASIMPSVPRANTNLTSIMIGEKIGEWLRASPSIYGF</sequence>
<dbReference type="Gene3D" id="3.50.50.60">
    <property type="entry name" value="FAD/NAD(P)-binding domain"/>
    <property type="match status" value="1"/>
</dbReference>
<comment type="cofactor">
    <cofactor evidence="1">
        <name>FAD</name>
        <dbReference type="ChEBI" id="CHEBI:57692"/>
    </cofactor>
</comment>
<feature type="domain" description="Glucose-methanol-choline oxidoreductase N-terminal" evidence="5">
    <location>
        <begin position="181"/>
        <end position="195"/>
    </location>
</feature>
<accession>A0A381R4D7</accession>
<gene>
    <name evidence="6" type="ORF">METZ01_LOCUS37277</name>
</gene>
<dbReference type="InterPro" id="IPR012132">
    <property type="entry name" value="GMC_OxRdtase"/>
</dbReference>
<organism evidence="6">
    <name type="scientific">marine metagenome</name>
    <dbReference type="NCBI Taxonomy" id="408172"/>
    <lineage>
        <taxon>unclassified sequences</taxon>
        <taxon>metagenomes</taxon>
        <taxon>ecological metagenomes</taxon>
    </lineage>
</organism>
<dbReference type="PANTHER" id="PTHR11552:SF147">
    <property type="entry name" value="CHOLINE DEHYDROGENASE, MITOCHONDRIAL"/>
    <property type="match status" value="1"/>
</dbReference>
<dbReference type="Gene3D" id="3.30.410.40">
    <property type="match status" value="1"/>
</dbReference>
<dbReference type="Pfam" id="PF00732">
    <property type="entry name" value="GMC_oxred_N"/>
    <property type="match status" value="1"/>
</dbReference>
<dbReference type="PANTHER" id="PTHR11552">
    <property type="entry name" value="GLUCOSE-METHANOL-CHOLINE GMC OXIDOREDUCTASE"/>
    <property type="match status" value="1"/>
</dbReference>